<dbReference type="PATRIC" id="fig|2746.7.peg.575"/>
<feature type="compositionally biased region" description="Basic residues" evidence="1">
    <location>
        <begin position="194"/>
        <end position="205"/>
    </location>
</feature>
<sequence>MALLETRVDPQWVDYNGHMNDAEYARAFSLAVEALMDRLGLDESGRARHGYTLYTLETHLCYRREAHEGQALHLEVTLLERDAKRLHVFFEMQDDEHNLLATSEQMLMGIDSQAGRPAPSRPRWTKPSRYCPGPSPMPGRSLPADASACPRPSAERHLHRDAARSRPGGNGIPGPRSGPRGYRLSLLQRLPLRPMHRKATPPRAA</sequence>
<reference evidence="2 3" key="1">
    <citation type="submission" date="2016-06" db="EMBL/GenBank/DDBJ databases">
        <title>Genome sequence of halotolerant plant growth promoting strain of Halomonas elongata HEK1 isolated from salterns of Rann of Kutch, Gujarat, India.</title>
        <authorList>
            <person name="Gaba S."/>
            <person name="Singh R.N."/>
            <person name="Abrol S."/>
            <person name="Kaushik R."/>
            <person name="Saxena A.K."/>
        </authorList>
    </citation>
    <scope>NUCLEOTIDE SEQUENCE [LARGE SCALE GENOMIC DNA]</scope>
    <source>
        <strain evidence="2 3">HEK1</strain>
    </source>
</reference>
<feature type="compositionally biased region" description="Low complexity" evidence="1">
    <location>
        <begin position="183"/>
        <end position="193"/>
    </location>
</feature>
<dbReference type="GO" id="GO:0047728">
    <property type="term" value="F:carnitine 3-dehydrogenase activity"/>
    <property type="evidence" value="ECO:0007669"/>
    <property type="project" value="UniProtKB-EC"/>
</dbReference>
<feature type="compositionally biased region" description="Basic and acidic residues" evidence="1">
    <location>
        <begin position="153"/>
        <end position="164"/>
    </location>
</feature>
<name>A0A1B8P1S5_HALEL</name>
<dbReference type="Gene3D" id="3.10.129.10">
    <property type="entry name" value="Hotdog Thioesterase"/>
    <property type="match status" value="1"/>
</dbReference>
<accession>A0A1B8P1S5</accession>
<dbReference type="CDD" id="cd00586">
    <property type="entry name" value="4HBT"/>
    <property type="match status" value="1"/>
</dbReference>
<evidence type="ECO:0000256" key="1">
    <source>
        <dbReference type="SAM" id="MobiDB-lite"/>
    </source>
</evidence>
<gene>
    <name evidence="2" type="primary">lcdH_1</name>
    <name evidence="2" type="ORF">A8U91_00562</name>
</gene>
<feature type="region of interest" description="Disordered" evidence="1">
    <location>
        <begin position="112"/>
        <end position="205"/>
    </location>
</feature>
<dbReference type="Proteomes" id="UP000092504">
    <property type="component" value="Unassembled WGS sequence"/>
</dbReference>
<protein>
    <submittedName>
        <fullName evidence="2">L-carnitine dehydrogenase</fullName>
        <ecNumber evidence="2">1.1.1.108</ecNumber>
    </submittedName>
</protein>
<dbReference type="SUPFAM" id="SSF54637">
    <property type="entry name" value="Thioesterase/thiol ester dehydrase-isomerase"/>
    <property type="match status" value="1"/>
</dbReference>
<keyword evidence="2" id="KW-0560">Oxidoreductase</keyword>
<dbReference type="Pfam" id="PF13279">
    <property type="entry name" value="4HBT_2"/>
    <property type="match status" value="1"/>
</dbReference>
<evidence type="ECO:0000313" key="3">
    <source>
        <dbReference type="Proteomes" id="UP000092504"/>
    </source>
</evidence>
<proteinExistence type="predicted"/>
<evidence type="ECO:0000313" key="2">
    <source>
        <dbReference type="EMBL" id="OBX36221.1"/>
    </source>
</evidence>
<dbReference type="EC" id="1.1.1.108" evidence="2"/>
<organism evidence="2 3">
    <name type="scientific">Halomonas elongata</name>
    <dbReference type="NCBI Taxonomy" id="2746"/>
    <lineage>
        <taxon>Bacteria</taxon>
        <taxon>Pseudomonadati</taxon>
        <taxon>Pseudomonadota</taxon>
        <taxon>Gammaproteobacteria</taxon>
        <taxon>Oceanospirillales</taxon>
        <taxon>Halomonadaceae</taxon>
        <taxon>Halomonas</taxon>
    </lineage>
</organism>
<dbReference type="AlphaFoldDB" id="A0A1B8P1S5"/>
<dbReference type="InterPro" id="IPR029069">
    <property type="entry name" value="HotDog_dom_sf"/>
</dbReference>
<dbReference type="EMBL" id="MAJD01000001">
    <property type="protein sequence ID" value="OBX36221.1"/>
    <property type="molecule type" value="Genomic_DNA"/>
</dbReference>
<comment type="caution">
    <text evidence="2">The sequence shown here is derived from an EMBL/GenBank/DDBJ whole genome shotgun (WGS) entry which is preliminary data.</text>
</comment>